<keyword evidence="6" id="KW-1185">Reference proteome</keyword>
<comment type="similarity">
    <text evidence="2">Belongs to the CPA3 antiporters (TC 2.A.63) subunit G family.</text>
</comment>
<keyword evidence="3" id="KW-0050">Antiport</keyword>
<dbReference type="GeneID" id="92778643"/>
<comment type="caution">
    <text evidence="5">The sequence shown here is derived from an EMBL/GenBank/DDBJ whole genome shotgun (WGS) entry which is preliminary data.</text>
</comment>
<keyword evidence="3" id="KW-0813">Transport</keyword>
<dbReference type="NCBIfam" id="TIGR01300">
    <property type="entry name" value="CPA3_mnhG_phaG"/>
    <property type="match status" value="1"/>
</dbReference>
<evidence type="ECO:0000256" key="3">
    <source>
        <dbReference type="ARBA" id="ARBA00022449"/>
    </source>
</evidence>
<dbReference type="InterPro" id="IPR005133">
    <property type="entry name" value="PhaG_MnhG_YufB"/>
</dbReference>
<gene>
    <name evidence="5" type="ORF">SD77_3377</name>
</gene>
<dbReference type="EMBL" id="JXLP01000003">
    <property type="protein sequence ID" value="KIL79511.1"/>
    <property type="molecule type" value="Genomic_DNA"/>
</dbReference>
<keyword evidence="4" id="KW-1133">Transmembrane helix</keyword>
<evidence type="ECO:0000256" key="1">
    <source>
        <dbReference type="ARBA" id="ARBA00004141"/>
    </source>
</evidence>
<feature type="transmembrane region" description="Helical" evidence="4">
    <location>
        <begin position="70"/>
        <end position="93"/>
    </location>
</feature>
<evidence type="ECO:0000256" key="2">
    <source>
        <dbReference type="ARBA" id="ARBA00008404"/>
    </source>
</evidence>
<accession>A0ABR5AXP4</accession>
<proteinExistence type="inferred from homology"/>
<dbReference type="NCBIfam" id="NF009314">
    <property type="entry name" value="PRK12674.1-2"/>
    <property type="match status" value="1"/>
</dbReference>
<dbReference type="Proteomes" id="UP000031982">
    <property type="component" value="Unassembled WGS sequence"/>
</dbReference>
<evidence type="ECO:0000313" key="6">
    <source>
        <dbReference type="Proteomes" id="UP000031982"/>
    </source>
</evidence>
<dbReference type="RefSeq" id="WP_041094418.1">
    <property type="nucleotide sequence ID" value="NZ_BSSZ01000001.1"/>
</dbReference>
<sequence>MTVIIETMIILFLLLGVFLTLVAAFGVIRLPDVYTRNHAASKSATLGVMFILLSCFLYFYLIEGHFSSRVLLGIAFIFITAPVGGHLISRAAYHSGVKLWGKSVRDDLKNKK</sequence>
<keyword evidence="4" id="KW-0812">Transmembrane</keyword>
<name>A0ABR5AXP4_BACBA</name>
<comment type="subcellular location">
    <subcellularLocation>
        <location evidence="1">Membrane</location>
        <topology evidence="1">Multi-pass membrane protein</topology>
    </subcellularLocation>
</comment>
<keyword evidence="4" id="KW-0472">Membrane</keyword>
<dbReference type="PANTHER" id="PTHR34703:SF1">
    <property type="entry name" value="ANTIPORTER SUBUNIT MNHG2-RELATED"/>
    <property type="match status" value="1"/>
</dbReference>
<reference evidence="5 6" key="1">
    <citation type="submission" date="2015-01" db="EMBL/GenBank/DDBJ databases">
        <title>Genome Assembly of Bacillus badius MTCC 1458.</title>
        <authorList>
            <person name="Verma A."/>
            <person name="Khatri I."/>
            <person name="Mual P."/>
            <person name="Subramanian S."/>
            <person name="Krishnamurthi S."/>
        </authorList>
    </citation>
    <scope>NUCLEOTIDE SEQUENCE [LARGE SCALE GENOMIC DNA]</scope>
    <source>
        <strain evidence="5 6">MTCC 1458</strain>
    </source>
</reference>
<evidence type="ECO:0000256" key="4">
    <source>
        <dbReference type="SAM" id="Phobius"/>
    </source>
</evidence>
<evidence type="ECO:0000313" key="5">
    <source>
        <dbReference type="EMBL" id="KIL79511.1"/>
    </source>
</evidence>
<organism evidence="5 6">
    <name type="scientific">Bacillus badius</name>
    <dbReference type="NCBI Taxonomy" id="1455"/>
    <lineage>
        <taxon>Bacteria</taxon>
        <taxon>Bacillati</taxon>
        <taxon>Bacillota</taxon>
        <taxon>Bacilli</taxon>
        <taxon>Bacillales</taxon>
        <taxon>Bacillaceae</taxon>
        <taxon>Pseudobacillus</taxon>
    </lineage>
</organism>
<dbReference type="PANTHER" id="PTHR34703">
    <property type="entry name" value="ANTIPORTER SUBUNIT MNHG2-RELATED"/>
    <property type="match status" value="1"/>
</dbReference>
<protein>
    <submittedName>
        <fullName evidence="5">Na(+) H(+) antiporter subunit G</fullName>
    </submittedName>
</protein>
<feature type="transmembrane region" description="Helical" evidence="4">
    <location>
        <begin position="40"/>
        <end position="61"/>
    </location>
</feature>
<dbReference type="Pfam" id="PF03334">
    <property type="entry name" value="PhaG_MnhG_YufB"/>
    <property type="match status" value="1"/>
</dbReference>